<dbReference type="InterPro" id="IPR029044">
    <property type="entry name" value="Nucleotide-diphossugar_trans"/>
</dbReference>
<dbReference type="CDD" id="cd00761">
    <property type="entry name" value="Glyco_tranf_GTA_type"/>
    <property type="match status" value="1"/>
</dbReference>
<dbReference type="EMBL" id="JAECZC010000086">
    <property type="protein sequence ID" value="MBH8566230.1"/>
    <property type="molecule type" value="Genomic_DNA"/>
</dbReference>
<proteinExistence type="predicted"/>
<dbReference type="PANTHER" id="PTHR22916">
    <property type="entry name" value="GLYCOSYLTRANSFERASE"/>
    <property type="match status" value="1"/>
</dbReference>
<feature type="domain" description="Glycosyltransferase 2-like" evidence="1">
    <location>
        <begin position="6"/>
        <end position="132"/>
    </location>
</feature>
<evidence type="ECO:0000313" key="3">
    <source>
        <dbReference type="Proteomes" id="UP000632766"/>
    </source>
</evidence>
<dbReference type="RefSeq" id="WP_198127990.1">
    <property type="nucleotide sequence ID" value="NZ_JAECZC010000086.1"/>
</dbReference>
<gene>
    <name evidence="2" type="ORF">I8748_29415</name>
</gene>
<dbReference type="Proteomes" id="UP000632766">
    <property type="component" value="Unassembled WGS sequence"/>
</dbReference>
<dbReference type="Gene3D" id="3.90.550.10">
    <property type="entry name" value="Spore Coat Polysaccharide Biosynthesis Protein SpsA, Chain A"/>
    <property type="match status" value="1"/>
</dbReference>
<dbReference type="SUPFAM" id="SSF53448">
    <property type="entry name" value="Nucleotide-diphospho-sugar transferases"/>
    <property type="match status" value="1"/>
</dbReference>
<evidence type="ECO:0000313" key="2">
    <source>
        <dbReference type="EMBL" id="MBH8566230.1"/>
    </source>
</evidence>
<organism evidence="2 3">
    <name type="scientific">Amazonocrinis nigriterrae CENA67</name>
    <dbReference type="NCBI Taxonomy" id="2794033"/>
    <lineage>
        <taxon>Bacteria</taxon>
        <taxon>Bacillati</taxon>
        <taxon>Cyanobacteriota</taxon>
        <taxon>Cyanophyceae</taxon>
        <taxon>Nostocales</taxon>
        <taxon>Nostocaceae</taxon>
        <taxon>Amazonocrinis</taxon>
        <taxon>Amazonocrinis nigriterrae</taxon>
    </lineage>
</organism>
<sequence length="272" mass="32135">MNNELSIITATYNRPEKFKTICLASILSQSQKNFEWVIVNDGADQETRKIIEEIKSPISINYIETPHQGLCKSRNLGLEYASRELVGFLDDDNQIYNNYVEQIIIHFQDNPHIFMAMPIQDRRRDVYREGKLVRKGKEFISPKPEASNEDFVRGRAIFDSNGFVHHQNERIRFNENLLILSDFEYLLQCFSEWGFDSFLLLKQHLVRYIQTSDGIIGQSKWQDWLKDTEYLWKNRSQYKIFSILDPSDWLPQSIAEIKRKIENNEKIPGFSE</sequence>
<evidence type="ECO:0000259" key="1">
    <source>
        <dbReference type="Pfam" id="PF00535"/>
    </source>
</evidence>
<protein>
    <submittedName>
        <fullName evidence="2">Glycosyltransferase family 2 protein</fullName>
    </submittedName>
</protein>
<comment type="caution">
    <text evidence="2">The sequence shown here is derived from an EMBL/GenBank/DDBJ whole genome shotgun (WGS) entry which is preliminary data.</text>
</comment>
<dbReference type="Pfam" id="PF00535">
    <property type="entry name" value="Glycos_transf_2"/>
    <property type="match status" value="1"/>
</dbReference>
<dbReference type="InterPro" id="IPR001173">
    <property type="entry name" value="Glyco_trans_2-like"/>
</dbReference>
<keyword evidence="3" id="KW-1185">Reference proteome</keyword>
<accession>A0A8J7LBZ9</accession>
<name>A0A8J7LBZ9_9NOST</name>
<reference evidence="2 3" key="1">
    <citation type="journal article" date="2021" name="Int. J. Syst. Evol. Microbiol.">
        <title>Amazonocrinis nigriterrae gen. nov., sp. nov., Atlanticothrix silvestris gen. nov., sp. nov. and Dendronalium phyllosphericum gen. nov., sp. nov., nostocacean cyanobacteria from Brazilian environments.</title>
        <authorList>
            <person name="Alvarenga D.O."/>
            <person name="Andreote A.P.D."/>
            <person name="Branco L.H.Z."/>
            <person name="Delbaje E."/>
            <person name="Cruz R.B."/>
            <person name="Varani A.M."/>
            <person name="Fiore M.F."/>
        </authorList>
    </citation>
    <scope>NUCLEOTIDE SEQUENCE [LARGE SCALE GENOMIC DNA]</scope>
    <source>
        <strain evidence="2 3">CENA67</strain>
    </source>
</reference>
<dbReference type="AlphaFoldDB" id="A0A8J7LBZ9"/>